<sequence length="164" mass="18027">MDSFSRIVIKQGAGVPTVPASADHRNGDWIATDIYEGEFYLDTNTGLTYTRSSTGITFSNGKPLTKEYRALISQTGTSAPSLIEFENTIGAIVWTRIAVGKYMGTLTSAFTINKVECYCGTPMVDDRVYNFYRKSANAVELYTYEAGVFADAIIDNLSIKITIN</sequence>
<name>A0A6J5MP59_9CAUD</name>
<accession>A0A6J5MP59</accession>
<reference evidence="1" key="1">
    <citation type="submission" date="2020-04" db="EMBL/GenBank/DDBJ databases">
        <authorList>
            <person name="Chiriac C."/>
            <person name="Salcher M."/>
            <person name="Ghai R."/>
            <person name="Kavagutti S V."/>
        </authorList>
    </citation>
    <scope>NUCLEOTIDE SEQUENCE</scope>
</reference>
<gene>
    <name evidence="1" type="ORF">UFOVP514_2</name>
</gene>
<proteinExistence type="predicted"/>
<organism evidence="1">
    <name type="scientific">uncultured Caudovirales phage</name>
    <dbReference type="NCBI Taxonomy" id="2100421"/>
    <lineage>
        <taxon>Viruses</taxon>
        <taxon>Duplodnaviria</taxon>
        <taxon>Heunggongvirae</taxon>
        <taxon>Uroviricota</taxon>
        <taxon>Caudoviricetes</taxon>
        <taxon>Peduoviridae</taxon>
        <taxon>Maltschvirus</taxon>
        <taxon>Maltschvirus maltsch</taxon>
    </lineage>
</organism>
<evidence type="ECO:0000313" key="1">
    <source>
        <dbReference type="EMBL" id="CAB4146906.1"/>
    </source>
</evidence>
<protein>
    <submittedName>
        <fullName evidence="1">Uncharacterized protein</fullName>
    </submittedName>
</protein>
<dbReference type="EMBL" id="LR796477">
    <property type="protein sequence ID" value="CAB4146906.1"/>
    <property type="molecule type" value="Genomic_DNA"/>
</dbReference>